<dbReference type="Pfam" id="PF00012">
    <property type="entry name" value="HSP70"/>
    <property type="match status" value="1"/>
</dbReference>
<dbReference type="InterPro" id="IPR013126">
    <property type="entry name" value="Hsp_70_fam"/>
</dbReference>
<keyword evidence="2" id="KW-0547">Nucleotide-binding</keyword>
<dbReference type="SUPFAM" id="SSF53067">
    <property type="entry name" value="Actin-like ATPase domain"/>
    <property type="match status" value="1"/>
</dbReference>
<name>A0A8B6BFS7_MYTGA</name>
<dbReference type="Gene3D" id="3.30.420.40">
    <property type="match status" value="1"/>
</dbReference>
<keyword evidence="5" id="KW-1185">Reference proteome</keyword>
<evidence type="ECO:0000313" key="4">
    <source>
        <dbReference type="EMBL" id="VDH89255.1"/>
    </source>
</evidence>
<evidence type="ECO:0000256" key="1">
    <source>
        <dbReference type="ARBA" id="ARBA00007381"/>
    </source>
</evidence>
<comment type="similarity">
    <text evidence="1">Belongs to the heat shock protein 70 family.</text>
</comment>
<organism evidence="4 5">
    <name type="scientific">Mytilus galloprovincialis</name>
    <name type="common">Mediterranean mussel</name>
    <dbReference type="NCBI Taxonomy" id="29158"/>
    <lineage>
        <taxon>Eukaryota</taxon>
        <taxon>Metazoa</taxon>
        <taxon>Spiralia</taxon>
        <taxon>Lophotrochozoa</taxon>
        <taxon>Mollusca</taxon>
        <taxon>Bivalvia</taxon>
        <taxon>Autobranchia</taxon>
        <taxon>Pteriomorphia</taxon>
        <taxon>Mytilida</taxon>
        <taxon>Mytiloidea</taxon>
        <taxon>Mytilidae</taxon>
        <taxon>Mytilinae</taxon>
        <taxon>Mytilus</taxon>
    </lineage>
</organism>
<dbReference type="GO" id="GO:0140662">
    <property type="term" value="F:ATP-dependent protein folding chaperone"/>
    <property type="evidence" value="ECO:0007669"/>
    <property type="project" value="InterPro"/>
</dbReference>
<sequence length="224" mass="25899">MTGFGNSLFVVGIDIGSEYSGYAYAFRDDIRHDPHLIRAHEWNESNRCSLKCPTTILINSNEEMVAFGFEAERMFSELLENNKHHDYYYFKNFRNDLYQNEAGNEMITDVGGKPLKSLRVTSQTINYFRKHVINKILNIRSGYMDDRLVHFVLTLPAMWNEQGKQFMKKAAIMAGIKENRLDIVFEPDAAFLYALTSDRHDRGDSINGENYMLINLAGMFHNTS</sequence>
<comment type="caution">
    <text evidence="4">The sequence shown here is derived from an EMBL/GenBank/DDBJ whole genome shotgun (WGS) entry which is preliminary data.</text>
</comment>
<dbReference type="InterPro" id="IPR043129">
    <property type="entry name" value="ATPase_NBD"/>
</dbReference>
<keyword evidence="3" id="KW-0067">ATP-binding</keyword>
<dbReference type="AlphaFoldDB" id="A0A8B6BFS7"/>
<dbReference type="GO" id="GO:0005524">
    <property type="term" value="F:ATP binding"/>
    <property type="evidence" value="ECO:0007669"/>
    <property type="project" value="UniProtKB-KW"/>
</dbReference>
<proteinExistence type="inferred from homology"/>
<dbReference type="PANTHER" id="PTHR14187">
    <property type="entry name" value="ALPHA KINASE/ELONGATION FACTOR 2 KINASE"/>
    <property type="match status" value="1"/>
</dbReference>
<accession>A0A8B6BFS7</accession>
<dbReference type="EMBL" id="UYJE01000017">
    <property type="protein sequence ID" value="VDH89255.1"/>
    <property type="molecule type" value="Genomic_DNA"/>
</dbReference>
<evidence type="ECO:0000256" key="3">
    <source>
        <dbReference type="ARBA" id="ARBA00022840"/>
    </source>
</evidence>
<evidence type="ECO:0000313" key="5">
    <source>
        <dbReference type="Proteomes" id="UP000596742"/>
    </source>
</evidence>
<gene>
    <name evidence="4" type="ORF">MGAL_10B069621</name>
</gene>
<protein>
    <submittedName>
        <fullName evidence="4">Uncharacterized protein</fullName>
    </submittedName>
</protein>
<reference evidence="4" key="1">
    <citation type="submission" date="2018-11" db="EMBL/GenBank/DDBJ databases">
        <authorList>
            <person name="Alioto T."/>
            <person name="Alioto T."/>
        </authorList>
    </citation>
    <scope>NUCLEOTIDE SEQUENCE</scope>
</reference>
<dbReference type="OrthoDB" id="6136980at2759"/>
<evidence type="ECO:0000256" key="2">
    <source>
        <dbReference type="ARBA" id="ARBA00022741"/>
    </source>
</evidence>
<dbReference type="PANTHER" id="PTHR14187:SF5">
    <property type="entry name" value="HEAT SHOCK 70 KDA PROTEIN 12A"/>
    <property type="match status" value="1"/>
</dbReference>
<dbReference type="Proteomes" id="UP000596742">
    <property type="component" value="Unassembled WGS sequence"/>
</dbReference>